<dbReference type="KEGG" id="mrtj:KHC33_05845"/>
<evidence type="ECO:0000313" key="2">
    <source>
        <dbReference type="Proteomes" id="UP000680656"/>
    </source>
</evidence>
<keyword evidence="2" id="KW-1185">Reference proteome</keyword>
<gene>
    <name evidence="1" type="ORF">KHC33_05845</name>
</gene>
<proteinExistence type="predicted"/>
<sequence>MKEIISFESDLEFVGDINEFKDCLMSQDNTQNDPKVLWFNIDVPKGHGLQPGDRVKITVEKV</sequence>
<protein>
    <submittedName>
        <fullName evidence="1">Uncharacterized protein</fullName>
    </submittedName>
</protein>
<reference evidence="1 2" key="1">
    <citation type="submission" date="2021-05" db="EMBL/GenBank/DDBJ databases">
        <title>A novel Methanospirillum isolate from a pyrite-forming mixed culture.</title>
        <authorList>
            <person name="Bunk B."/>
            <person name="Sproer C."/>
            <person name="Spring S."/>
            <person name="Pester M."/>
        </authorList>
    </citation>
    <scope>NUCLEOTIDE SEQUENCE [LARGE SCALE GENOMIC DNA]</scope>
    <source>
        <strain evidence="1 2">J.3.6.1-F.2.7.3</strain>
    </source>
</reference>
<evidence type="ECO:0000313" key="1">
    <source>
        <dbReference type="EMBL" id="QVV90016.1"/>
    </source>
</evidence>
<dbReference type="RefSeq" id="WP_214420794.1">
    <property type="nucleotide sequence ID" value="NZ_CP075546.1"/>
</dbReference>
<name>A0A8E7EKR6_9EURY</name>
<dbReference type="EMBL" id="CP075546">
    <property type="protein sequence ID" value="QVV90016.1"/>
    <property type="molecule type" value="Genomic_DNA"/>
</dbReference>
<dbReference type="GeneID" id="65567860"/>
<dbReference type="Proteomes" id="UP000680656">
    <property type="component" value="Chromosome"/>
</dbReference>
<organism evidence="1 2">
    <name type="scientific">Methanospirillum purgamenti</name>
    <dbReference type="NCBI Taxonomy" id="2834276"/>
    <lineage>
        <taxon>Archaea</taxon>
        <taxon>Methanobacteriati</taxon>
        <taxon>Methanobacteriota</taxon>
        <taxon>Stenosarchaea group</taxon>
        <taxon>Methanomicrobia</taxon>
        <taxon>Methanomicrobiales</taxon>
        <taxon>Methanospirillaceae</taxon>
        <taxon>Methanospirillum</taxon>
    </lineage>
</organism>
<dbReference type="AlphaFoldDB" id="A0A8E7EKR6"/>
<accession>A0A8E7EKR6</accession>